<evidence type="ECO:0000313" key="2">
    <source>
        <dbReference type="Proteomes" id="UP001057452"/>
    </source>
</evidence>
<feature type="non-terminal residue" evidence="1">
    <location>
        <position position="57"/>
    </location>
</feature>
<comment type="caution">
    <text evidence="1">The sequence shown here is derived from an EMBL/GenBank/DDBJ whole genome shotgun (WGS) entry which is preliminary data.</text>
</comment>
<protein>
    <submittedName>
        <fullName evidence="1">Uncharacterized protein</fullName>
    </submittedName>
</protein>
<reference evidence="1" key="1">
    <citation type="submission" date="2022-05" db="EMBL/GenBank/DDBJ databases">
        <title>Chromosome-level genome of Chaenocephalus aceratus.</title>
        <authorList>
            <person name="Park H."/>
        </authorList>
    </citation>
    <scope>NUCLEOTIDE SEQUENCE</scope>
    <source>
        <strain evidence="1">KU_202001</strain>
    </source>
</reference>
<name>A0ACB9XAQ8_CHAAC</name>
<organism evidence="1 2">
    <name type="scientific">Chaenocephalus aceratus</name>
    <name type="common">Blackfin icefish</name>
    <name type="synonym">Chaenichthys aceratus</name>
    <dbReference type="NCBI Taxonomy" id="36190"/>
    <lineage>
        <taxon>Eukaryota</taxon>
        <taxon>Metazoa</taxon>
        <taxon>Chordata</taxon>
        <taxon>Craniata</taxon>
        <taxon>Vertebrata</taxon>
        <taxon>Euteleostomi</taxon>
        <taxon>Actinopterygii</taxon>
        <taxon>Neopterygii</taxon>
        <taxon>Teleostei</taxon>
        <taxon>Neoteleostei</taxon>
        <taxon>Acanthomorphata</taxon>
        <taxon>Eupercaria</taxon>
        <taxon>Perciformes</taxon>
        <taxon>Notothenioidei</taxon>
        <taxon>Channichthyidae</taxon>
        <taxon>Chaenocephalus</taxon>
    </lineage>
</organism>
<feature type="non-terminal residue" evidence="1">
    <location>
        <position position="1"/>
    </location>
</feature>
<gene>
    <name evidence="1" type="ORF">KUCAC02_012183</name>
</gene>
<dbReference type="Proteomes" id="UP001057452">
    <property type="component" value="Chromosome 7"/>
</dbReference>
<sequence>VWELLMLRILVPGLLVLGPLMLGILVGQTEHPHASSFSPASEVLTWETLSFYVGTAR</sequence>
<dbReference type="EMBL" id="CM043791">
    <property type="protein sequence ID" value="KAI4823605.1"/>
    <property type="molecule type" value="Genomic_DNA"/>
</dbReference>
<proteinExistence type="predicted"/>
<keyword evidence="2" id="KW-1185">Reference proteome</keyword>
<accession>A0ACB9XAQ8</accession>
<evidence type="ECO:0000313" key="1">
    <source>
        <dbReference type="EMBL" id="KAI4823605.1"/>
    </source>
</evidence>